<gene>
    <name evidence="7" type="ORF">ODALV1_LOCUS29436</name>
</gene>
<keyword evidence="3 5" id="KW-0378">Hydrolase</keyword>
<dbReference type="Pfam" id="PF00082">
    <property type="entry name" value="Peptidase_S8"/>
    <property type="match status" value="1"/>
</dbReference>
<feature type="active site" description="Charge relay system" evidence="5">
    <location>
        <position position="243"/>
    </location>
</feature>
<dbReference type="InterPro" id="IPR036852">
    <property type="entry name" value="Peptidase_S8/S53_dom_sf"/>
</dbReference>
<protein>
    <recommendedName>
        <fullName evidence="6">Peptidase S8/S53 domain-containing protein</fullName>
    </recommendedName>
</protein>
<evidence type="ECO:0000256" key="2">
    <source>
        <dbReference type="ARBA" id="ARBA00022670"/>
    </source>
</evidence>
<keyword evidence="4 5" id="KW-0720">Serine protease</keyword>
<dbReference type="SUPFAM" id="SSF52743">
    <property type="entry name" value="Subtilisin-like"/>
    <property type="match status" value="1"/>
</dbReference>
<evidence type="ECO:0000313" key="7">
    <source>
        <dbReference type="EMBL" id="CAL8143295.1"/>
    </source>
</evidence>
<name>A0ABP1S3P9_9HEXA</name>
<dbReference type="Gene3D" id="3.40.50.200">
    <property type="entry name" value="Peptidase S8/S53 domain"/>
    <property type="match status" value="1"/>
</dbReference>
<dbReference type="PANTHER" id="PTHR43399">
    <property type="entry name" value="SUBTILISIN-RELATED"/>
    <property type="match status" value="1"/>
</dbReference>
<evidence type="ECO:0000256" key="3">
    <source>
        <dbReference type="ARBA" id="ARBA00022801"/>
    </source>
</evidence>
<dbReference type="InterPro" id="IPR051048">
    <property type="entry name" value="Peptidase_S8/S53_subtilisin"/>
</dbReference>
<dbReference type="Proteomes" id="UP001642540">
    <property type="component" value="Unassembled WGS sequence"/>
</dbReference>
<accession>A0ABP1S3P9</accession>
<dbReference type="EMBL" id="CAXLJM020000154">
    <property type="protein sequence ID" value="CAL8143295.1"/>
    <property type="molecule type" value="Genomic_DNA"/>
</dbReference>
<dbReference type="PROSITE" id="PS51892">
    <property type="entry name" value="SUBTILASE"/>
    <property type="match status" value="1"/>
</dbReference>
<proteinExistence type="inferred from homology"/>
<dbReference type="PANTHER" id="PTHR43399:SF4">
    <property type="entry name" value="CELL WALL-ASSOCIATED PROTEASE"/>
    <property type="match status" value="1"/>
</dbReference>
<evidence type="ECO:0000256" key="1">
    <source>
        <dbReference type="ARBA" id="ARBA00011073"/>
    </source>
</evidence>
<comment type="caution">
    <text evidence="7">The sequence shown here is derived from an EMBL/GenBank/DDBJ whole genome shotgun (WGS) entry which is preliminary data.</text>
</comment>
<dbReference type="InterPro" id="IPR023828">
    <property type="entry name" value="Peptidase_S8_Ser-AS"/>
</dbReference>
<evidence type="ECO:0000313" key="8">
    <source>
        <dbReference type="Proteomes" id="UP001642540"/>
    </source>
</evidence>
<dbReference type="InterPro" id="IPR015500">
    <property type="entry name" value="Peptidase_S8_subtilisin-rel"/>
</dbReference>
<dbReference type="InterPro" id="IPR000209">
    <property type="entry name" value="Peptidase_S8/S53_dom"/>
</dbReference>
<comment type="similarity">
    <text evidence="1 5">Belongs to the peptidase S8 family.</text>
</comment>
<organism evidence="7 8">
    <name type="scientific">Orchesella dallaii</name>
    <dbReference type="NCBI Taxonomy" id="48710"/>
    <lineage>
        <taxon>Eukaryota</taxon>
        <taxon>Metazoa</taxon>
        <taxon>Ecdysozoa</taxon>
        <taxon>Arthropoda</taxon>
        <taxon>Hexapoda</taxon>
        <taxon>Collembola</taxon>
        <taxon>Entomobryomorpha</taxon>
        <taxon>Entomobryoidea</taxon>
        <taxon>Orchesellidae</taxon>
        <taxon>Orchesellinae</taxon>
        <taxon>Orchesella</taxon>
    </lineage>
</organism>
<dbReference type="PRINTS" id="PR00723">
    <property type="entry name" value="SUBTILISIN"/>
</dbReference>
<evidence type="ECO:0000256" key="5">
    <source>
        <dbReference type="PROSITE-ProRule" id="PRU01240"/>
    </source>
</evidence>
<reference evidence="7 8" key="1">
    <citation type="submission" date="2024-08" db="EMBL/GenBank/DDBJ databases">
        <authorList>
            <person name="Cucini C."/>
            <person name="Frati F."/>
        </authorList>
    </citation>
    <scope>NUCLEOTIDE SEQUENCE [LARGE SCALE GENOMIC DNA]</scope>
</reference>
<feature type="domain" description="Peptidase S8/S53" evidence="6">
    <location>
        <begin position="196"/>
        <end position="475"/>
    </location>
</feature>
<sequence length="522" mass="56404">MSSHLGNDMEALFYPVLLVAAFTLPPYSSGFLPPLFNPASSFLQSTPPIEEPIIQDPTLLTQPSNDVIITLHDPLRQILNSHLNHGYPSRDSHINSLVSDLQGFSLMSQSPILDLIKNATGAHAIPFWISNQLAVKNATPSLLTTLVNSRLVKNITRDLFFPVMPILNMAIGKEPNGPEWGIMKINAHKLWNITQGEGIIVATIDTGARLSHTSLKNNYVGAENYGWFDPLLNADEPYDPNGHGTHTTATIAGDNGVGVAPKVKWMACKGCDAFNCFQSSLLACGQFILCPTDPQGNNPDCTKAPHIVSNSWGGGGEADFFNPTIASWQAAGIIPFFAIGNKGPGCNTTSHPGDQNNVIAVGATDVNDRLARFSSRGQNPDSVLIKPEILAPGKDINSAFFLNDNAYRIMSGTSMACPLVAGAAALLLSINPQLGYEDIRDLFYETSYRGITHGDGPQCGNIIGTEYPNHMYGHGRLDVYEAYKKMMEGATYKRDENLQNITTAPSKPPGGITITLTLPKLF</sequence>
<evidence type="ECO:0000256" key="4">
    <source>
        <dbReference type="ARBA" id="ARBA00022825"/>
    </source>
</evidence>
<dbReference type="PROSITE" id="PS00138">
    <property type="entry name" value="SUBTILASE_SER"/>
    <property type="match status" value="1"/>
</dbReference>
<feature type="active site" description="Charge relay system" evidence="5">
    <location>
        <position position="414"/>
    </location>
</feature>
<evidence type="ECO:0000259" key="6">
    <source>
        <dbReference type="Pfam" id="PF00082"/>
    </source>
</evidence>
<feature type="active site" description="Charge relay system" evidence="5">
    <location>
        <position position="205"/>
    </location>
</feature>
<keyword evidence="2 5" id="KW-0645">Protease</keyword>
<keyword evidence="8" id="KW-1185">Reference proteome</keyword>